<dbReference type="Gene3D" id="3.40.50.1110">
    <property type="entry name" value="SGNH hydrolase"/>
    <property type="match status" value="1"/>
</dbReference>
<sequence length="436" mass="48320">MPLPLLLAALPLALLVLELLLRLGVGLAGKGDELNAYQGEPTIATAYRFKPFTADQQTVKGIPGYGELAVQSHPLTGYQLVPNQENAALKINNQGLRSAADIPTNKPKNEVRILVIGGSTAFGALTSKNASTFAQQLENRLNQQVKAQKSNPAKFRPNVLPYFADEMQKALALPAKVRNANYRVINAAVPGYLSGNTLADFTTRLQRYQPNIVVLMNGYSDLLTPATQVATDLATDQLAAQPVSHLWGSVREGIQGLFHHLYLTKTFRYWILKPEPKLEQLVNPLDRSGNSLPDQLGQDDKALKQRVDRYRNNLQQLANITGNSKIPLVVSLTPELHQRQTDKQSEAEKRRFEALGKTYQERVKTGYTALDQAVKQVKSKRRNLIIVPLSKTINQFDGEVFQDTIHLTDEAQTAVSNRLYQTIAPMLLVKPKPFGS</sequence>
<name>A0A928VKD7_9CYAN</name>
<dbReference type="PANTHER" id="PTHR30383">
    <property type="entry name" value="THIOESTERASE 1/PROTEASE 1/LYSOPHOSPHOLIPASE L1"/>
    <property type="match status" value="1"/>
</dbReference>
<protein>
    <submittedName>
        <fullName evidence="1">SGNH/GDSL hydrolase family protein</fullName>
    </submittedName>
</protein>
<organism evidence="1 2">
    <name type="scientific">Romeriopsis navalis LEGE 11480</name>
    <dbReference type="NCBI Taxonomy" id="2777977"/>
    <lineage>
        <taxon>Bacteria</taxon>
        <taxon>Bacillati</taxon>
        <taxon>Cyanobacteriota</taxon>
        <taxon>Cyanophyceae</taxon>
        <taxon>Leptolyngbyales</taxon>
        <taxon>Leptolyngbyaceae</taxon>
        <taxon>Romeriopsis</taxon>
        <taxon>Romeriopsis navalis</taxon>
    </lineage>
</organism>
<evidence type="ECO:0000313" key="1">
    <source>
        <dbReference type="EMBL" id="MBE9030223.1"/>
    </source>
</evidence>
<dbReference type="GO" id="GO:0016788">
    <property type="term" value="F:hydrolase activity, acting on ester bonds"/>
    <property type="evidence" value="ECO:0007669"/>
    <property type="project" value="InterPro"/>
</dbReference>
<dbReference type="EMBL" id="JADEXQ010000031">
    <property type="protein sequence ID" value="MBE9030223.1"/>
    <property type="molecule type" value="Genomic_DNA"/>
</dbReference>
<keyword evidence="1" id="KW-0378">Hydrolase</keyword>
<dbReference type="Pfam" id="PF00657">
    <property type="entry name" value="Lipase_GDSL"/>
    <property type="match status" value="1"/>
</dbReference>
<dbReference type="InterPro" id="IPR051532">
    <property type="entry name" value="Ester_Hydrolysis_Enzymes"/>
</dbReference>
<accession>A0A928VKD7</accession>
<dbReference type="SUPFAM" id="SSF52266">
    <property type="entry name" value="SGNH hydrolase"/>
    <property type="match status" value="1"/>
</dbReference>
<dbReference type="Proteomes" id="UP000625316">
    <property type="component" value="Unassembled WGS sequence"/>
</dbReference>
<proteinExistence type="predicted"/>
<gene>
    <name evidence="1" type="ORF">IQ266_10825</name>
</gene>
<dbReference type="InterPro" id="IPR036514">
    <property type="entry name" value="SGNH_hydro_sf"/>
</dbReference>
<reference evidence="1" key="1">
    <citation type="submission" date="2020-10" db="EMBL/GenBank/DDBJ databases">
        <authorList>
            <person name="Castelo-Branco R."/>
            <person name="Eusebio N."/>
            <person name="Adriana R."/>
            <person name="Vieira A."/>
            <person name="Brugerolle De Fraissinette N."/>
            <person name="Rezende De Castro R."/>
            <person name="Schneider M.P."/>
            <person name="Vasconcelos V."/>
            <person name="Leao P.N."/>
        </authorList>
    </citation>
    <scope>NUCLEOTIDE SEQUENCE</scope>
    <source>
        <strain evidence="1">LEGE 11480</strain>
    </source>
</reference>
<comment type="caution">
    <text evidence="1">The sequence shown here is derived from an EMBL/GenBank/DDBJ whole genome shotgun (WGS) entry which is preliminary data.</text>
</comment>
<keyword evidence="2" id="KW-1185">Reference proteome</keyword>
<evidence type="ECO:0000313" key="2">
    <source>
        <dbReference type="Proteomes" id="UP000625316"/>
    </source>
</evidence>
<dbReference type="AlphaFoldDB" id="A0A928VKD7"/>
<dbReference type="InterPro" id="IPR001087">
    <property type="entry name" value="GDSL"/>
</dbReference>